<reference evidence="1 2" key="1">
    <citation type="submission" date="2017-07" db="EMBL/GenBank/DDBJ databases">
        <title>Draft whole genome sequences of clinical Proprionibacteriaceae strains.</title>
        <authorList>
            <person name="Bernier A.-M."/>
            <person name="Bernard K."/>
            <person name="Domingo M.-C."/>
        </authorList>
    </citation>
    <scope>NUCLEOTIDE SEQUENCE [LARGE SCALE GENOMIC DNA]</scope>
    <source>
        <strain evidence="1 2">NML 030167</strain>
    </source>
</reference>
<accession>A0A255GPQ9</accession>
<dbReference type="AlphaFoldDB" id="A0A255GPQ9"/>
<dbReference type="RefSeq" id="WP_094356534.1">
    <property type="nucleotide sequence ID" value="NZ_NMVK01000009.1"/>
</dbReference>
<proteinExistence type="predicted"/>
<dbReference type="InterPro" id="IPR021274">
    <property type="entry name" value="DUF2853"/>
</dbReference>
<evidence type="ECO:0000313" key="1">
    <source>
        <dbReference type="EMBL" id="OYO17799.1"/>
    </source>
</evidence>
<evidence type="ECO:0000313" key="2">
    <source>
        <dbReference type="Proteomes" id="UP000215896"/>
    </source>
</evidence>
<dbReference type="InterPro" id="IPR023154">
    <property type="entry name" value="Jann4075-like_sf"/>
</dbReference>
<sequence>MATDWAADVKKHVKNADDEAIAGIVRHCGISLHKADSSMVSFSDKAETDRVKNGFIAKKLGVTDDAKADAAIKAVGEQLKGSSRKYRPTVYYLLADHFGQLDQFKKSKK</sequence>
<evidence type="ECO:0008006" key="3">
    <source>
        <dbReference type="Google" id="ProtNLM"/>
    </source>
</evidence>
<name>A0A255GPQ9_9ACTN</name>
<dbReference type="Pfam" id="PF11015">
    <property type="entry name" value="DUF2853"/>
    <property type="match status" value="1"/>
</dbReference>
<accession>A0A4R6LQX0</accession>
<dbReference type="Proteomes" id="UP000215896">
    <property type="component" value="Unassembled WGS sequence"/>
</dbReference>
<dbReference type="OrthoDB" id="9812542at2"/>
<dbReference type="SUPFAM" id="SSF158587">
    <property type="entry name" value="Jann4075-like"/>
    <property type="match status" value="1"/>
</dbReference>
<dbReference type="Gene3D" id="1.10.238.120">
    <property type="entry name" value="Jann4075-like"/>
    <property type="match status" value="1"/>
</dbReference>
<organism evidence="1 2">
    <name type="scientific">Enemella evansiae</name>
    <dbReference type="NCBI Taxonomy" id="2016499"/>
    <lineage>
        <taxon>Bacteria</taxon>
        <taxon>Bacillati</taxon>
        <taxon>Actinomycetota</taxon>
        <taxon>Actinomycetes</taxon>
        <taxon>Propionibacteriales</taxon>
        <taxon>Propionibacteriaceae</taxon>
        <taxon>Enemella</taxon>
    </lineage>
</organism>
<gene>
    <name evidence="1" type="ORF">CGZ94_02680</name>
</gene>
<comment type="caution">
    <text evidence="1">The sequence shown here is derived from an EMBL/GenBank/DDBJ whole genome shotgun (WGS) entry which is preliminary data.</text>
</comment>
<keyword evidence="2" id="KW-1185">Reference proteome</keyword>
<protein>
    <recommendedName>
        <fullName evidence="3">DUF2853 family protein</fullName>
    </recommendedName>
</protein>
<dbReference type="EMBL" id="NMVO01000001">
    <property type="protein sequence ID" value="OYO17799.1"/>
    <property type="molecule type" value="Genomic_DNA"/>
</dbReference>